<dbReference type="EMBL" id="LT607411">
    <property type="protein sequence ID" value="SCF02752.1"/>
    <property type="molecule type" value="Genomic_DNA"/>
</dbReference>
<name>A0A1C4X2P4_MICVI</name>
<evidence type="ECO:0000313" key="1">
    <source>
        <dbReference type="EMBL" id="SCF02752.1"/>
    </source>
</evidence>
<accession>A0A1C4X2P4</accession>
<proteinExistence type="predicted"/>
<keyword evidence="2" id="KW-1185">Reference proteome</keyword>
<evidence type="ECO:0000313" key="2">
    <source>
        <dbReference type="Proteomes" id="UP000198242"/>
    </source>
</evidence>
<organism evidence="1 2">
    <name type="scientific">Micromonospora viridifaciens</name>
    <dbReference type="NCBI Taxonomy" id="1881"/>
    <lineage>
        <taxon>Bacteria</taxon>
        <taxon>Bacillati</taxon>
        <taxon>Actinomycetota</taxon>
        <taxon>Actinomycetes</taxon>
        <taxon>Micromonosporales</taxon>
        <taxon>Micromonosporaceae</taxon>
        <taxon>Micromonospora</taxon>
    </lineage>
</organism>
<gene>
    <name evidence="1" type="ORF">GA0074695_2958</name>
</gene>
<sequence>MREHLRAGLRPFRETADRPSQARRVFKVEVRFQVRCQRTSPPTTVVMTLVRSTASGDSR</sequence>
<dbReference type="AlphaFoldDB" id="A0A1C4X2P4"/>
<reference evidence="2" key="1">
    <citation type="submission" date="2016-06" db="EMBL/GenBank/DDBJ databases">
        <authorList>
            <person name="Varghese N."/>
            <person name="Submissions Spin"/>
        </authorList>
    </citation>
    <scope>NUCLEOTIDE SEQUENCE [LARGE SCALE GENOMIC DNA]</scope>
    <source>
        <strain evidence="2">DSM 43909</strain>
    </source>
</reference>
<protein>
    <submittedName>
        <fullName evidence="1">Uncharacterized protein</fullName>
    </submittedName>
</protein>
<dbReference type="Proteomes" id="UP000198242">
    <property type="component" value="Chromosome I"/>
</dbReference>